<proteinExistence type="predicted"/>
<name>A0A1Z5SSB9_HORWE</name>
<sequence length="65" mass="7003">MGASQMMCPSMKSNKADAEARMFHGTSTPYASEATPAIKTPMYAITAKESGTMISWTKTDLVRLA</sequence>
<evidence type="ECO:0000313" key="1">
    <source>
        <dbReference type="EMBL" id="OTA23735.1"/>
    </source>
</evidence>
<gene>
    <name evidence="1" type="ORF">BTJ68_13552</name>
</gene>
<protein>
    <submittedName>
        <fullName evidence="1">Uncharacterized protein</fullName>
    </submittedName>
</protein>
<organism evidence="1 2">
    <name type="scientific">Hortaea werneckii EXF-2000</name>
    <dbReference type="NCBI Taxonomy" id="1157616"/>
    <lineage>
        <taxon>Eukaryota</taxon>
        <taxon>Fungi</taxon>
        <taxon>Dikarya</taxon>
        <taxon>Ascomycota</taxon>
        <taxon>Pezizomycotina</taxon>
        <taxon>Dothideomycetes</taxon>
        <taxon>Dothideomycetidae</taxon>
        <taxon>Mycosphaerellales</taxon>
        <taxon>Teratosphaeriaceae</taxon>
        <taxon>Hortaea</taxon>
    </lineage>
</organism>
<keyword evidence="2" id="KW-1185">Reference proteome</keyword>
<reference evidence="1 2" key="1">
    <citation type="submission" date="2017-01" db="EMBL/GenBank/DDBJ databases">
        <title>The recent genome duplication of the halophilic yeast Hortaea werneckii: insights from long-read sequencing.</title>
        <authorList>
            <person name="Sinha S."/>
            <person name="Flibotte S."/>
            <person name="Neira M."/>
            <person name="Lenassi M."/>
            <person name="Gostincar C."/>
            <person name="Stajich J.E."/>
            <person name="Nislow C.E."/>
        </authorList>
    </citation>
    <scope>NUCLEOTIDE SEQUENCE [LARGE SCALE GENOMIC DNA]</scope>
    <source>
        <strain evidence="1 2">EXF-2000</strain>
    </source>
</reference>
<dbReference type="VEuPathDB" id="FungiDB:BTJ68_13552"/>
<dbReference type="AlphaFoldDB" id="A0A1Z5SSB9"/>
<evidence type="ECO:0000313" key="2">
    <source>
        <dbReference type="Proteomes" id="UP000194280"/>
    </source>
</evidence>
<accession>A0A1Z5SSB9</accession>
<comment type="caution">
    <text evidence="1">The sequence shown here is derived from an EMBL/GenBank/DDBJ whole genome shotgun (WGS) entry which is preliminary data.</text>
</comment>
<dbReference type="Proteomes" id="UP000194280">
    <property type="component" value="Unassembled WGS sequence"/>
</dbReference>
<dbReference type="EMBL" id="MUNK01000279">
    <property type="protein sequence ID" value="OTA23735.1"/>
    <property type="molecule type" value="Genomic_DNA"/>
</dbReference>
<dbReference type="InParanoid" id="A0A1Z5SSB9"/>